<dbReference type="Pfam" id="PF13190">
    <property type="entry name" value="PDGLE"/>
    <property type="match status" value="1"/>
</dbReference>
<evidence type="ECO:0000256" key="1">
    <source>
        <dbReference type="ARBA" id="ARBA00004236"/>
    </source>
</evidence>
<evidence type="ECO:0000256" key="4">
    <source>
        <dbReference type="ARBA" id="ARBA00022989"/>
    </source>
</evidence>
<feature type="transmembrane region" description="Helical" evidence="6">
    <location>
        <begin position="70"/>
        <end position="92"/>
    </location>
</feature>
<sequence length="101" mass="10261">MSSKKLLVIGLLASIVIAGFLSFYASSQPDGLEKVSADQGLDVTAVDSANADSALADYGVAGVENERASAFLGGVIGVAITGLAGVGLYVWLREPKSAETK</sequence>
<gene>
    <name evidence="8" type="ORF">UFOPK2171_00051</name>
    <name evidence="9" type="ORF">UFOPK2237_00380</name>
</gene>
<protein>
    <submittedName>
        <fullName evidence="8">Unannotated protein</fullName>
    </submittedName>
</protein>
<evidence type="ECO:0000313" key="8">
    <source>
        <dbReference type="EMBL" id="CAB4640790.1"/>
    </source>
</evidence>
<evidence type="ECO:0000256" key="5">
    <source>
        <dbReference type="ARBA" id="ARBA00023136"/>
    </source>
</evidence>
<accession>A0A6J6JTK2</accession>
<feature type="domain" description="PDGLE" evidence="7">
    <location>
        <begin position="4"/>
        <end position="93"/>
    </location>
</feature>
<dbReference type="EMBL" id="CAEZWI010000028">
    <property type="protein sequence ID" value="CAB4648833.1"/>
    <property type="molecule type" value="Genomic_DNA"/>
</dbReference>
<name>A0A6J6JTK2_9ZZZZ</name>
<evidence type="ECO:0000256" key="3">
    <source>
        <dbReference type="ARBA" id="ARBA00022692"/>
    </source>
</evidence>
<organism evidence="8">
    <name type="scientific">freshwater metagenome</name>
    <dbReference type="NCBI Taxonomy" id="449393"/>
    <lineage>
        <taxon>unclassified sequences</taxon>
        <taxon>metagenomes</taxon>
        <taxon>ecological metagenomes</taxon>
    </lineage>
</organism>
<dbReference type="AlphaFoldDB" id="A0A6J6JTK2"/>
<dbReference type="InterPro" id="IPR025937">
    <property type="entry name" value="PDGLE_dom"/>
</dbReference>
<keyword evidence="5 6" id="KW-0472">Membrane</keyword>
<keyword evidence="4 6" id="KW-1133">Transmembrane helix</keyword>
<evidence type="ECO:0000259" key="7">
    <source>
        <dbReference type="Pfam" id="PF13190"/>
    </source>
</evidence>
<reference evidence="8" key="1">
    <citation type="submission" date="2020-05" db="EMBL/GenBank/DDBJ databases">
        <authorList>
            <person name="Chiriac C."/>
            <person name="Salcher M."/>
            <person name="Ghai R."/>
            <person name="Kavagutti S V."/>
        </authorList>
    </citation>
    <scope>NUCLEOTIDE SEQUENCE</scope>
</reference>
<dbReference type="GO" id="GO:0005886">
    <property type="term" value="C:plasma membrane"/>
    <property type="evidence" value="ECO:0007669"/>
    <property type="project" value="UniProtKB-SubCell"/>
</dbReference>
<dbReference type="EMBL" id="CAEZWD010000002">
    <property type="protein sequence ID" value="CAB4640790.1"/>
    <property type="molecule type" value="Genomic_DNA"/>
</dbReference>
<keyword evidence="2" id="KW-1003">Cell membrane</keyword>
<evidence type="ECO:0000256" key="6">
    <source>
        <dbReference type="SAM" id="Phobius"/>
    </source>
</evidence>
<evidence type="ECO:0000313" key="9">
    <source>
        <dbReference type="EMBL" id="CAB4648833.1"/>
    </source>
</evidence>
<evidence type="ECO:0000256" key="2">
    <source>
        <dbReference type="ARBA" id="ARBA00022475"/>
    </source>
</evidence>
<comment type="subcellular location">
    <subcellularLocation>
        <location evidence="1">Cell membrane</location>
    </subcellularLocation>
</comment>
<keyword evidence="3 6" id="KW-0812">Transmembrane</keyword>
<proteinExistence type="predicted"/>